<dbReference type="CDD" id="cd00303">
    <property type="entry name" value="retropepsin_like"/>
    <property type="match status" value="1"/>
</dbReference>
<dbReference type="EMBL" id="KN840834">
    <property type="protein sequence ID" value="KIP01283.1"/>
    <property type="molecule type" value="Genomic_DNA"/>
</dbReference>
<dbReference type="InterPro" id="IPR021109">
    <property type="entry name" value="Peptidase_aspartic_dom_sf"/>
</dbReference>
<evidence type="ECO:0000256" key="1">
    <source>
        <dbReference type="ARBA" id="ARBA00022750"/>
    </source>
</evidence>
<dbReference type="Pfam" id="PF13352">
    <property type="entry name" value="DUF4100"/>
    <property type="match status" value="1"/>
</dbReference>
<organism evidence="5 6">
    <name type="scientific">Phlebiopsis gigantea (strain 11061_1 CR5-6)</name>
    <name type="common">White-rot fungus</name>
    <name type="synonym">Peniophora gigantea</name>
    <dbReference type="NCBI Taxonomy" id="745531"/>
    <lineage>
        <taxon>Eukaryota</taxon>
        <taxon>Fungi</taxon>
        <taxon>Dikarya</taxon>
        <taxon>Basidiomycota</taxon>
        <taxon>Agaricomycotina</taxon>
        <taxon>Agaricomycetes</taxon>
        <taxon>Polyporales</taxon>
        <taxon>Phanerochaetaceae</taxon>
        <taxon>Phlebiopsis</taxon>
    </lineage>
</organism>
<keyword evidence="1" id="KW-0645">Protease</keyword>
<dbReference type="InterPro" id="IPR025165">
    <property type="entry name" value="DUF4100"/>
</dbReference>
<feature type="non-terminal residue" evidence="5">
    <location>
        <position position="805"/>
    </location>
</feature>
<evidence type="ECO:0000259" key="4">
    <source>
        <dbReference type="PROSITE" id="PS50175"/>
    </source>
</evidence>
<keyword evidence="1" id="KW-0064">Aspartyl protease</keyword>
<reference evidence="5 6" key="1">
    <citation type="journal article" date="2014" name="PLoS Genet.">
        <title>Analysis of the Phlebiopsis gigantea genome, transcriptome and secretome provides insight into its pioneer colonization strategies of wood.</title>
        <authorList>
            <person name="Hori C."/>
            <person name="Ishida T."/>
            <person name="Igarashi K."/>
            <person name="Samejima M."/>
            <person name="Suzuki H."/>
            <person name="Master E."/>
            <person name="Ferreira P."/>
            <person name="Ruiz-Duenas F.J."/>
            <person name="Held B."/>
            <person name="Canessa P."/>
            <person name="Larrondo L.F."/>
            <person name="Schmoll M."/>
            <person name="Druzhinina I.S."/>
            <person name="Kubicek C.P."/>
            <person name="Gaskell J.A."/>
            <person name="Kersten P."/>
            <person name="St John F."/>
            <person name="Glasner J."/>
            <person name="Sabat G."/>
            <person name="Splinter BonDurant S."/>
            <person name="Syed K."/>
            <person name="Yadav J."/>
            <person name="Mgbeahuruike A.C."/>
            <person name="Kovalchuk A."/>
            <person name="Asiegbu F.O."/>
            <person name="Lackner G."/>
            <person name="Hoffmeister D."/>
            <person name="Rencoret J."/>
            <person name="Gutierrez A."/>
            <person name="Sun H."/>
            <person name="Lindquist E."/>
            <person name="Barry K."/>
            <person name="Riley R."/>
            <person name="Grigoriev I.V."/>
            <person name="Henrissat B."/>
            <person name="Kues U."/>
            <person name="Berka R.M."/>
            <person name="Martinez A.T."/>
            <person name="Covert S.F."/>
            <person name="Blanchette R.A."/>
            <person name="Cullen D."/>
        </authorList>
    </citation>
    <scope>NUCLEOTIDE SEQUENCE [LARGE SCALE GENOMIC DNA]</scope>
    <source>
        <strain evidence="5 6">11061_1 CR5-6</strain>
    </source>
</reference>
<dbReference type="GO" id="GO:0004190">
    <property type="term" value="F:aspartic-type endopeptidase activity"/>
    <property type="evidence" value="ECO:0007669"/>
    <property type="project" value="UniProtKB-KW"/>
</dbReference>
<sequence>NPPNSPSDPTPNTPPPVVPPPVMAQHVVLPLPLPGSKNAPEFTGRGVHEFVESIGLLGASAGYTDARLPPLLKRYSSSSVRRTLADETVFDGPDWVAAKARLVLLYGSMDDNRPSSVSKLRKFVEKYHDERSIRSRRQLDEYYHKFKARSGTLVADGALTDAERNYLFYRGLPRRFSKKIRPTLTAMLTAVNQTLTRNSPPSIETTMTAGRAQFNPDDIDRGSDSELSDDDDRRRGDVDSDDDSDDDRKRKSRGRTRTNKSPTPKAETPAPATAKEEPAEDPMLKLVLGLKEKFDELSIKMSAPPVPAQYVPPMSPRSCYMCGKVEGVDLDHRLNIKLCPQTQDLLEKGLIKFCPKTSQLIRANNAELPRSRGPGTGGIANVIRNEEVLRTRSRDAPPHQHLANSCNIGLYCDGRPVIQDSAYAAAADTVYVFPTTRSQTKAAGEVDKQVRFEEEDQPAASTSKSPAWKAIYKSPNIQQPADDAGKFTRVRTSEKTSTAPHPANTEDGWRAQEKQRTTDRRARIEEIPDEPVFSERTKGKSSPYRFTSTIQEQVSLDGVEKQLLGTKIALTLREILGMSPELQKHMQSLVKTRREFANRAGEWDLGMSEADPEVVALRTDEPGAAIVAFGETEDLRAILERYAHAVALGSRKHFAMQSGLVQGNFGSEKVTFLIDSGSELNVIARRVWEQTDVPVDSDGSRWSLRGISGDPVSLLGCCRDAPVQLGGKNFDHHFFVSTREHGPYDGILGQPWLSWFSSDIVYNRGGPTYLRAYPAGDKTGPFASVEICKSNAPRNADKLVLTGDA</sequence>
<dbReference type="Proteomes" id="UP000053257">
    <property type="component" value="Unassembled WGS sequence"/>
</dbReference>
<feature type="compositionally biased region" description="Low complexity" evidence="3">
    <location>
        <begin position="262"/>
        <end position="273"/>
    </location>
</feature>
<evidence type="ECO:0000313" key="6">
    <source>
        <dbReference type="Proteomes" id="UP000053257"/>
    </source>
</evidence>
<gene>
    <name evidence="5" type="ORF">PHLGIDRAFT_39869</name>
</gene>
<keyword evidence="6" id="KW-1185">Reference proteome</keyword>
<feature type="compositionally biased region" description="Basic and acidic residues" evidence="3">
    <location>
        <begin position="483"/>
        <end position="494"/>
    </location>
</feature>
<dbReference type="HOGENOM" id="CLU_008330_0_0_1"/>
<dbReference type="STRING" id="745531.A0A0C3P9G2"/>
<proteinExistence type="predicted"/>
<feature type="compositionally biased region" description="Polar residues" evidence="3">
    <location>
        <begin position="195"/>
        <end position="208"/>
    </location>
</feature>
<keyword evidence="2" id="KW-0378">Hydrolase</keyword>
<feature type="non-terminal residue" evidence="5">
    <location>
        <position position="1"/>
    </location>
</feature>
<protein>
    <recommendedName>
        <fullName evidence="4">Peptidase A2 domain-containing protein</fullName>
    </recommendedName>
</protein>
<dbReference type="SUPFAM" id="SSF50630">
    <property type="entry name" value="Acid proteases"/>
    <property type="match status" value="1"/>
</dbReference>
<dbReference type="AlphaFoldDB" id="A0A0C3P9G2"/>
<feature type="compositionally biased region" description="Basic and acidic residues" evidence="3">
    <location>
        <begin position="507"/>
        <end position="526"/>
    </location>
</feature>
<dbReference type="PROSITE" id="PS50175">
    <property type="entry name" value="ASP_PROT_RETROV"/>
    <property type="match status" value="1"/>
</dbReference>
<dbReference type="OrthoDB" id="2758461at2759"/>
<feature type="region of interest" description="Disordered" evidence="3">
    <location>
        <begin position="195"/>
        <end position="281"/>
    </location>
</feature>
<evidence type="ECO:0000256" key="2">
    <source>
        <dbReference type="ARBA" id="ARBA00022801"/>
    </source>
</evidence>
<dbReference type="GO" id="GO:0006508">
    <property type="term" value="P:proteolysis"/>
    <property type="evidence" value="ECO:0007669"/>
    <property type="project" value="InterPro"/>
</dbReference>
<evidence type="ECO:0000256" key="3">
    <source>
        <dbReference type="SAM" id="MobiDB-lite"/>
    </source>
</evidence>
<accession>A0A0C3P9G2</accession>
<dbReference type="Pfam" id="PF13650">
    <property type="entry name" value="Asp_protease_2"/>
    <property type="match status" value="1"/>
</dbReference>
<dbReference type="InterPro" id="IPR001969">
    <property type="entry name" value="Aspartic_peptidase_AS"/>
</dbReference>
<feature type="domain" description="Peptidase A2" evidence="4">
    <location>
        <begin position="670"/>
        <end position="709"/>
    </location>
</feature>
<dbReference type="Gene3D" id="2.40.70.10">
    <property type="entry name" value="Acid Proteases"/>
    <property type="match status" value="1"/>
</dbReference>
<dbReference type="PROSITE" id="PS00141">
    <property type="entry name" value="ASP_PROTEASE"/>
    <property type="match status" value="1"/>
</dbReference>
<evidence type="ECO:0000313" key="5">
    <source>
        <dbReference type="EMBL" id="KIP01283.1"/>
    </source>
</evidence>
<dbReference type="InterPro" id="IPR001995">
    <property type="entry name" value="Peptidase_A2_cat"/>
</dbReference>
<name>A0A0C3P9G2_PHLG1</name>
<feature type="region of interest" description="Disordered" evidence="3">
    <location>
        <begin position="450"/>
        <end position="543"/>
    </location>
</feature>